<dbReference type="Proteomes" id="UP000004776">
    <property type="component" value="Unassembled WGS sequence"/>
</dbReference>
<sequence length="39" mass="4642">MFSPVRKSGESWIERLQWLFMTDGFGFYSPLSCEEAPRR</sequence>
<organism evidence="1 2">
    <name type="scientific">Salmonella enterica subsp. enterica serovar Urbana str. R8-2977</name>
    <dbReference type="NCBI Taxonomy" id="913084"/>
    <lineage>
        <taxon>Bacteria</taxon>
        <taxon>Pseudomonadati</taxon>
        <taxon>Pseudomonadota</taxon>
        <taxon>Gammaproteobacteria</taxon>
        <taxon>Enterobacterales</taxon>
        <taxon>Enterobacteriaceae</taxon>
        <taxon>Salmonella</taxon>
    </lineage>
</organism>
<dbReference type="EMBL" id="AFCW01002495">
    <property type="protein sequence ID" value="EHC95691.1"/>
    <property type="molecule type" value="Genomic_DNA"/>
</dbReference>
<accession>G5S5J6</accession>
<reference evidence="1 2" key="1">
    <citation type="journal article" date="2011" name="BMC Genomics">
        <title>Genome sequencing reveals diversification of virulence factor content and possible host adaptation in distinct subpopulations of Salmonella enterica.</title>
        <authorList>
            <person name="den Bakker H.C."/>
            <person name="Moreno Switt A.I."/>
            <person name="Govoni G."/>
            <person name="Cummings C.A."/>
            <person name="Ranieri M.L."/>
            <person name="Degoricija L."/>
            <person name="Hoelzer K."/>
            <person name="Rodriguez-Rivera L.D."/>
            <person name="Brown S."/>
            <person name="Bolchacova E."/>
            <person name="Furtado M.R."/>
            <person name="Wiedmann M."/>
        </authorList>
    </citation>
    <scope>NUCLEOTIDE SEQUENCE [LARGE SCALE GENOMIC DNA]</scope>
    <source>
        <strain evidence="1 2">R8-2977</strain>
    </source>
</reference>
<evidence type="ECO:0000313" key="1">
    <source>
        <dbReference type="EMBL" id="EHC95691.1"/>
    </source>
</evidence>
<dbReference type="AlphaFoldDB" id="G5S5J6"/>
<comment type="caution">
    <text evidence="1">The sequence shown here is derived from an EMBL/GenBank/DDBJ whole genome shotgun (WGS) entry which is preliminary data.</text>
</comment>
<name>G5S5J6_SALET</name>
<protein>
    <submittedName>
        <fullName evidence="1">Uncharacterized protein</fullName>
    </submittedName>
</protein>
<proteinExistence type="predicted"/>
<dbReference type="PATRIC" id="fig|913084.3.peg.5067"/>
<evidence type="ECO:0000313" key="2">
    <source>
        <dbReference type="Proteomes" id="UP000004776"/>
    </source>
</evidence>
<gene>
    <name evidence="1" type="ORF">LTSEURB_6805</name>
</gene>